<protein>
    <recommendedName>
        <fullName evidence="3">DnaJ/Hsp40 cysteine-rich domain superfamily protein</fullName>
    </recommendedName>
</protein>
<sequence>MSLNRREIGVNSTCSNCQAKGAILCGTCSGSGLYVDSILESQGIIVKVGCLGMHS</sequence>
<evidence type="ECO:0000313" key="1">
    <source>
        <dbReference type="EMBL" id="KAK8958924.1"/>
    </source>
</evidence>
<accession>A0ABR2M5N5</accession>
<organism evidence="1 2">
    <name type="scientific">Platanthera guangdongensis</name>
    <dbReference type="NCBI Taxonomy" id="2320717"/>
    <lineage>
        <taxon>Eukaryota</taxon>
        <taxon>Viridiplantae</taxon>
        <taxon>Streptophyta</taxon>
        <taxon>Embryophyta</taxon>
        <taxon>Tracheophyta</taxon>
        <taxon>Spermatophyta</taxon>
        <taxon>Magnoliopsida</taxon>
        <taxon>Liliopsida</taxon>
        <taxon>Asparagales</taxon>
        <taxon>Orchidaceae</taxon>
        <taxon>Orchidoideae</taxon>
        <taxon>Orchideae</taxon>
        <taxon>Orchidinae</taxon>
        <taxon>Platanthera</taxon>
    </lineage>
</organism>
<dbReference type="EMBL" id="JBBWWR010000012">
    <property type="protein sequence ID" value="KAK8958924.1"/>
    <property type="molecule type" value="Genomic_DNA"/>
</dbReference>
<evidence type="ECO:0000313" key="2">
    <source>
        <dbReference type="Proteomes" id="UP001412067"/>
    </source>
</evidence>
<proteinExistence type="predicted"/>
<name>A0ABR2M5N5_9ASPA</name>
<reference evidence="1 2" key="1">
    <citation type="journal article" date="2022" name="Nat. Plants">
        <title>Genomes of leafy and leafless Platanthera orchids illuminate the evolution of mycoheterotrophy.</title>
        <authorList>
            <person name="Li M.H."/>
            <person name="Liu K.W."/>
            <person name="Li Z."/>
            <person name="Lu H.C."/>
            <person name="Ye Q.L."/>
            <person name="Zhang D."/>
            <person name="Wang J.Y."/>
            <person name="Li Y.F."/>
            <person name="Zhong Z.M."/>
            <person name="Liu X."/>
            <person name="Yu X."/>
            <person name="Liu D.K."/>
            <person name="Tu X.D."/>
            <person name="Liu B."/>
            <person name="Hao Y."/>
            <person name="Liao X.Y."/>
            <person name="Jiang Y.T."/>
            <person name="Sun W.H."/>
            <person name="Chen J."/>
            <person name="Chen Y.Q."/>
            <person name="Ai Y."/>
            <person name="Zhai J.W."/>
            <person name="Wu S.S."/>
            <person name="Zhou Z."/>
            <person name="Hsiao Y.Y."/>
            <person name="Wu W.L."/>
            <person name="Chen Y.Y."/>
            <person name="Lin Y.F."/>
            <person name="Hsu J.L."/>
            <person name="Li C.Y."/>
            <person name="Wang Z.W."/>
            <person name="Zhao X."/>
            <person name="Zhong W.Y."/>
            <person name="Ma X.K."/>
            <person name="Ma L."/>
            <person name="Huang J."/>
            <person name="Chen G.Z."/>
            <person name="Huang M.Z."/>
            <person name="Huang L."/>
            <person name="Peng D.H."/>
            <person name="Luo Y.B."/>
            <person name="Zou S.Q."/>
            <person name="Chen S.P."/>
            <person name="Lan S."/>
            <person name="Tsai W.C."/>
            <person name="Van de Peer Y."/>
            <person name="Liu Z.J."/>
        </authorList>
    </citation>
    <scope>NUCLEOTIDE SEQUENCE [LARGE SCALE GENOMIC DNA]</scope>
    <source>
        <strain evidence="1">Lor288</strain>
    </source>
</reference>
<comment type="caution">
    <text evidence="1">The sequence shown here is derived from an EMBL/GenBank/DDBJ whole genome shotgun (WGS) entry which is preliminary data.</text>
</comment>
<gene>
    <name evidence="1" type="ORF">KSP40_PGU001070</name>
</gene>
<keyword evidence="2" id="KW-1185">Reference proteome</keyword>
<dbReference type="SUPFAM" id="SSF57938">
    <property type="entry name" value="DnaJ/Hsp40 cysteine-rich domain"/>
    <property type="match status" value="1"/>
</dbReference>
<dbReference type="InterPro" id="IPR036410">
    <property type="entry name" value="HSP_DnaJ_Cys-rich_dom_sf"/>
</dbReference>
<evidence type="ECO:0008006" key="3">
    <source>
        <dbReference type="Google" id="ProtNLM"/>
    </source>
</evidence>
<dbReference type="Proteomes" id="UP001412067">
    <property type="component" value="Unassembled WGS sequence"/>
</dbReference>